<dbReference type="InterPro" id="IPR007842">
    <property type="entry name" value="HEPN_dom"/>
</dbReference>
<organism evidence="3 4">
    <name type="scientific">Thermanaeromonas toyohensis ToBE</name>
    <dbReference type="NCBI Taxonomy" id="698762"/>
    <lineage>
        <taxon>Bacteria</taxon>
        <taxon>Bacillati</taxon>
        <taxon>Bacillota</taxon>
        <taxon>Clostridia</taxon>
        <taxon>Neomoorellales</taxon>
        <taxon>Neomoorellaceae</taxon>
        <taxon>Thermanaeromonas</taxon>
    </lineage>
</organism>
<dbReference type="PANTHER" id="PTHR36565:SF1">
    <property type="entry name" value="UPF0332 PROTEIN TM_1000"/>
    <property type="match status" value="1"/>
</dbReference>
<dbReference type="Pfam" id="PF05168">
    <property type="entry name" value="HEPN"/>
    <property type="match status" value="1"/>
</dbReference>
<accession>A0A1W1VZ66</accession>
<dbReference type="PANTHER" id="PTHR36565">
    <property type="entry name" value="UPF0332 PROTEIN TM_1000"/>
    <property type="match status" value="1"/>
</dbReference>
<reference evidence="3 4" key="1">
    <citation type="submission" date="2017-04" db="EMBL/GenBank/DDBJ databases">
        <authorList>
            <person name="Afonso C.L."/>
            <person name="Miller P.J."/>
            <person name="Scott M.A."/>
            <person name="Spackman E."/>
            <person name="Goraichik I."/>
            <person name="Dimitrov K.M."/>
            <person name="Suarez D.L."/>
            <person name="Swayne D.E."/>
        </authorList>
    </citation>
    <scope>NUCLEOTIDE SEQUENCE [LARGE SCALE GENOMIC DNA]</scope>
    <source>
        <strain evidence="3 4">ToBE</strain>
    </source>
</reference>
<evidence type="ECO:0000259" key="2">
    <source>
        <dbReference type="Pfam" id="PF05168"/>
    </source>
</evidence>
<sequence>MSIELSRWRLEKAERTFREGEQLLEVGSYNGAINRFYYAAFHAARALLAIKRLDSAKHSGVISLFNREFVKPGLISKEASTTLSILFNLRTEADYDDFKSFTLEETEKAKDAVRSLIDEVSTFLSNISE</sequence>
<dbReference type="InterPro" id="IPR052226">
    <property type="entry name" value="UPF0332_toxin"/>
</dbReference>
<comment type="similarity">
    <text evidence="1">Belongs to the UPF0332 family.</text>
</comment>
<gene>
    <name evidence="3" type="ORF">SAMN00808754_2469</name>
</gene>
<protein>
    <submittedName>
        <fullName evidence="3">Uncharacterized protein, contains HEPN domain, UPF0332 family</fullName>
    </submittedName>
</protein>
<dbReference type="Gene3D" id="1.20.120.330">
    <property type="entry name" value="Nucleotidyltransferases domain 2"/>
    <property type="match status" value="1"/>
</dbReference>
<keyword evidence="4" id="KW-1185">Reference proteome</keyword>
<dbReference type="EMBL" id="LT838272">
    <property type="protein sequence ID" value="SMB98655.1"/>
    <property type="molecule type" value="Genomic_DNA"/>
</dbReference>
<evidence type="ECO:0000256" key="1">
    <source>
        <dbReference type="ARBA" id="ARBA00038248"/>
    </source>
</evidence>
<dbReference type="OrthoDB" id="1684393at2"/>
<proteinExistence type="inferred from homology"/>
<dbReference type="AlphaFoldDB" id="A0A1W1VZ66"/>
<dbReference type="Proteomes" id="UP000192569">
    <property type="component" value="Chromosome I"/>
</dbReference>
<feature type="domain" description="HEPN" evidence="2">
    <location>
        <begin position="7"/>
        <end position="120"/>
    </location>
</feature>
<dbReference type="STRING" id="698762.SAMN00808754_2469"/>
<dbReference type="RefSeq" id="WP_084666039.1">
    <property type="nucleotide sequence ID" value="NZ_LT838272.1"/>
</dbReference>
<name>A0A1W1VZ66_9FIRM</name>
<evidence type="ECO:0000313" key="4">
    <source>
        <dbReference type="Proteomes" id="UP000192569"/>
    </source>
</evidence>
<evidence type="ECO:0000313" key="3">
    <source>
        <dbReference type="EMBL" id="SMB98655.1"/>
    </source>
</evidence>